<evidence type="ECO:0000256" key="1">
    <source>
        <dbReference type="ARBA" id="ARBA00004651"/>
    </source>
</evidence>
<keyword evidence="4 9" id="KW-1003">Cell membrane</keyword>
<evidence type="ECO:0000313" key="11">
    <source>
        <dbReference type="EMBL" id="ABA48615.1"/>
    </source>
</evidence>
<dbReference type="AlphaFoldDB" id="Q3JUZ4"/>
<gene>
    <name evidence="9 11" type="primary">cobD</name>
    <name evidence="11" type="ordered locus">BURPS1710b_1198</name>
</gene>
<name>Q3JUZ4_BURP1</name>
<keyword evidence="6 9" id="KW-0812">Transmembrane</keyword>
<dbReference type="KEGG" id="bpm:BURPS1710b_1198"/>
<dbReference type="GO" id="GO:0009236">
    <property type="term" value="P:cobalamin biosynthetic process"/>
    <property type="evidence" value="ECO:0007669"/>
    <property type="project" value="UniProtKB-UniRule"/>
</dbReference>
<dbReference type="UniPathway" id="UPA00148"/>
<sequence length="417" mass="44425">MRARRLPHAVAHEPALPGRRPGRRRRALRRVRRRTRGGAAREPRAGDRRQQRDRLRRRAARQADAPLRRYARPRQSAHRGARDTRDGVRGRPARHGQGRGRTAMLMLSLPAVACLAVAGCVVDKLVGEPRAAHPLVAFGRLAARLERALNTGRRGRLAGLAAWLAAVAPPVALAAWLAAALPWPLAAALHVALLWFALGARSLAEHVAPIAAALLRRDLAAARALTARIVSRDTSAADEAALSRAAVESALENGNDAIFGALFWFAIAGGPGALLFRLANTLDAMWGYRTPRFARFGWAAARIDDALNWAPARLTAASYALLGDTANAWRCWRAQARHWDSPNAGPVMAAGAGSLNVVIGGPAVYHGAIEDRPVLGAGEPAAPVHVAAALSLVARTMILWLALLVAGAALSIATHHG</sequence>
<comment type="pathway">
    <text evidence="2 9">Cofactor biosynthesis; adenosylcobalamin biosynthesis.</text>
</comment>
<comment type="function">
    <text evidence="9">Converts cobyric acid to cobinamide by the addition of aminopropanol on the F carboxylic group.</text>
</comment>
<feature type="transmembrane region" description="Helical" evidence="9">
    <location>
        <begin position="392"/>
        <end position="413"/>
    </location>
</feature>
<evidence type="ECO:0000256" key="5">
    <source>
        <dbReference type="ARBA" id="ARBA00022573"/>
    </source>
</evidence>
<feature type="compositionally biased region" description="Basic and acidic residues" evidence="10">
    <location>
        <begin position="80"/>
        <end position="89"/>
    </location>
</feature>
<dbReference type="HAMAP" id="MF_00024">
    <property type="entry name" value="CobD_CbiB"/>
    <property type="match status" value="1"/>
</dbReference>
<evidence type="ECO:0000256" key="10">
    <source>
        <dbReference type="SAM" id="MobiDB-lite"/>
    </source>
</evidence>
<dbReference type="HOGENOM" id="CLU_054212_1_0_4"/>
<evidence type="ECO:0000313" key="12">
    <source>
        <dbReference type="Proteomes" id="UP000002700"/>
    </source>
</evidence>
<feature type="compositionally biased region" description="Basic residues" evidence="10">
    <location>
        <begin position="20"/>
        <end position="36"/>
    </location>
</feature>
<keyword evidence="7 9" id="KW-1133">Transmembrane helix</keyword>
<keyword evidence="8 9" id="KW-0472">Membrane</keyword>
<organism evidence="11 12">
    <name type="scientific">Burkholderia pseudomallei (strain 1710b)</name>
    <dbReference type="NCBI Taxonomy" id="320372"/>
    <lineage>
        <taxon>Bacteria</taxon>
        <taxon>Pseudomonadati</taxon>
        <taxon>Pseudomonadota</taxon>
        <taxon>Betaproteobacteria</taxon>
        <taxon>Burkholderiales</taxon>
        <taxon>Burkholderiaceae</taxon>
        <taxon>Burkholderia</taxon>
        <taxon>pseudomallei group</taxon>
    </lineage>
</organism>
<dbReference type="PANTHER" id="PTHR34308:SF1">
    <property type="entry name" value="COBALAMIN BIOSYNTHESIS PROTEIN CBIB"/>
    <property type="match status" value="1"/>
</dbReference>
<feature type="region of interest" description="Disordered" evidence="10">
    <location>
        <begin position="1"/>
        <end position="100"/>
    </location>
</feature>
<keyword evidence="5 9" id="KW-0169">Cobalamin biosynthesis</keyword>
<feature type="transmembrane region" description="Helical" evidence="9">
    <location>
        <begin position="157"/>
        <end position="179"/>
    </location>
</feature>
<evidence type="ECO:0000256" key="7">
    <source>
        <dbReference type="ARBA" id="ARBA00022989"/>
    </source>
</evidence>
<protein>
    <recommendedName>
        <fullName evidence="9">Cobalamin biosynthesis protein CobD</fullName>
    </recommendedName>
</protein>
<reference evidence="11 12" key="1">
    <citation type="submission" date="2005-09" db="EMBL/GenBank/DDBJ databases">
        <authorList>
            <person name="Woods D.E."/>
            <person name="Nierman W.C."/>
        </authorList>
    </citation>
    <scope>NUCLEOTIDE SEQUENCE [LARGE SCALE GENOMIC DNA]</scope>
    <source>
        <strain evidence="11 12">1710b</strain>
    </source>
</reference>
<feature type="compositionally biased region" description="Basic residues" evidence="10">
    <location>
        <begin position="69"/>
        <end position="79"/>
    </location>
</feature>
<dbReference type="NCBIfam" id="TIGR00380">
    <property type="entry name" value="cobal_cbiB"/>
    <property type="match status" value="1"/>
</dbReference>
<dbReference type="GO" id="GO:0005886">
    <property type="term" value="C:plasma membrane"/>
    <property type="evidence" value="ECO:0007669"/>
    <property type="project" value="UniProtKB-SubCell"/>
</dbReference>
<dbReference type="EMBL" id="CP000124">
    <property type="protein sequence ID" value="ABA48615.1"/>
    <property type="molecule type" value="Genomic_DNA"/>
</dbReference>
<dbReference type="GO" id="GO:0015420">
    <property type="term" value="F:ABC-type vitamin B12 transporter activity"/>
    <property type="evidence" value="ECO:0007669"/>
    <property type="project" value="UniProtKB-UniRule"/>
</dbReference>
<accession>Q3JUZ4</accession>
<comment type="subcellular location">
    <subcellularLocation>
        <location evidence="1 9">Cell membrane</location>
        <topology evidence="1 9">Multi-pass membrane protein</topology>
    </subcellularLocation>
</comment>
<evidence type="ECO:0000256" key="9">
    <source>
        <dbReference type="HAMAP-Rule" id="MF_00024"/>
    </source>
</evidence>
<proteinExistence type="inferred from homology"/>
<evidence type="ECO:0000256" key="4">
    <source>
        <dbReference type="ARBA" id="ARBA00022475"/>
    </source>
</evidence>
<evidence type="ECO:0000256" key="3">
    <source>
        <dbReference type="ARBA" id="ARBA00006263"/>
    </source>
</evidence>
<dbReference type="EnsemblBacteria" id="ABA48615">
    <property type="protein sequence ID" value="ABA48615"/>
    <property type="gene ID" value="BURPS1710b_1198"/>
</dbReference>
<dbReference type="Proteomes" id="UP000002700">
    <property type="component" value="Chromosome I"/>
</dbReference>
<dbReference type="Pfam" id="PF03186">
    <property type="entry name" value="CobD_Cbib"/>
    <property type="match status" value="1"/>
</dbReference>
<feature type="compositionally biased region" description="Basic and acidic residues" evidence="10">
    <location>
        <begin position="39"/>
        <end position="53"/>
    </location>
</feature>
<comment type="similarity">
    <text evidence="3 9">Belongs to the CobD/CbiB family.</text>
</comment>
<feature type="transmembrane region" description="Helical" evidence="9">
    <location>
        <begin position="257"/>
        <end position="279"/>
    </location>
</feature>
<dbReference type="PANTHER" id="PTHR34308">
    <property type="entry name" value="COBALAMIN BIOSYNTHESIS PROTEIN CBIB"/>
    <property type="match status" value="1"/>
</dbReference>
<dbReference type="InterPro" id="IPR004485">
    <property type="entry name" value="Cobalamin_biosynth_CobD/CbiB"/>
</dbReference>
<comment type="caution">
    <text evidence="9">Lacks conserved residue(s) required for the propagation of feature annotation.</text>
</comment>
<evidence type="ECO:0000256" key="2">
    <source>
        <dbReference type="ARBA" id="ARBA00004953"/>
    </source>
</evidence>
<dbReference type="GO" id="GO:0048472">
    <property type="term" value="F:threonine-phosphate decarboxylase activity"/>
    <property type="evidence" value="ECO:0007669"/>
    <property type="project" value="InterPro"/>
</dbReference>
<evidence type="ECO:0000256" key="8">
    <source>
        <dbReference type="ARBA" id="ARBA00023136"/>
    </source>
</evidence>
<evidence type="ECO:0000256" key="6">
    <source>
        <dbReference type="ARBA" id="ARBA00022692"/>
    </source>
</evidence>